<accession>A0ABY7VFJ2</accession>
<dbReference type="Pfam" id="PF07589">
    <property type="entry name" value="PEP-CTERM"/>
    <property type="match status" value="1"/>
</dbReference>
<dbReference type="PROSITE" id="PS51236">
    <property type="entry name" value="TSP_CTER"/>
    <property type="match status" value="1"/>
</dbReference>
<feature type="signal peptide" evidence="1">
    <location>
        <begin position="1"/>
        <end position="26"/>
    </location>
</feature>
<dbReference type="Gene3D" id="2.60.120.200">
    <property type="match status" value="1"/>
</dbReference>
<reference evidence="3 4" key="1">
    <citation type="journal article" date="2022" name="Mar. Drugs">
        <title>Bioassay-Guided Fractionation Leads to the Detection of Cholic Acid Generated by the Rare Thalassomonas sp.</title>
        <authorList>
            <person name="Pheiffer F."/>
            <person name="Schneider Y.K."/>
            <person name="Hansen E.H."/>
            <person name="Andersen J.H."/>
            <person name="Isaksson J."/>
            <person name="Busche T."/>
            <person name="R C."/>
            <person name="Kalinowski J."/>
            <person name="Zyl L.V."/>
            <person name="Trindade M."/>
        </authorList>
    </citation>
    <scope>NUCLEOTIDE SEQUENCE [LARGE SCALE GENOMIC DNA]</scope>
    <source>
        <strain evidence="3 4">A5K-61T</strain>
    </source>
</reference>
<dbReference type="Pfam" id="PF05735">
    <property type="entry name" value="TSP_C"/>
    <property type="match status" value="1"/>
</dbReference>
<dbReference type="NCBIfam" id="TIGR02595">
    <property type="entry name" value="PEP_CTERM"/>
    <property type="match status" value="1"/>
</dbReference>
<evidence type="ECO:0000259" key="2">
    <source>
        <dbReference type="PROSITE" id="PS51236"/>
    </source>
</evidence>
<evidence type="ECO:0000256" key="1">
    <source>
        <dbReference type="SAM" id="SignalP"/>
    </source>
</evidence>
<protein>
    <submittedName>
        <fullName evidence="3">PEP-CTERM sorting domain-containing protein</fullName>
    </submittedName>
</protein>
<dbReference type="SUPFAM" id="SSF49899">
    <property type="entry name" value="Concanavalin A-like lectins/glucanases"/>
    <property type="match status" value="1"/>
</dbReference>
<sequence length="256" mass="27684">MKSNFLKTTVAGIILSASTLATQAYAGSIDLNSWSQQGHAANGNWTVAPDGSSVVQSINGNPTFFVSPESFINKEFTGSFGVETTDDNDFVGFVFGYNGLDDFYLFDWKQGTQTYNGQVGYEGFTLSKISAGADVTSLNSLWDHNGTGVTVLDTDYGNDRGWADNTVYEFTLGYTDTEINIGINGGDFVNEQIFSISGLDNQAGHFGFYNMSQATVRYSGFEEDTCTENCGTVPEPSTLAIFALSLIGIGARRFKK</sequence>
<keyword evidence="1" id="KW-0732">Signal</keyword>
<dbReference type="InterPro" id="IPR013320">
    <property type="entry name" value="ConA-like_dom_sf"/>
</dbReference>
<gene>
    <name evidence="3" type="ORF">H3N35_03085</name>
</gene>
<dbReference type="InterPro" id="IPR008859">
    <property type="entry name" value="Thrombospondin_C"/>
</dbReference>
<dbReference type="InterPro" id="IPR013424">
    <property type="entry name" value="Ice-binding_C"/>
</dbReference>
<dbReference type="RefSeq" id="WP_274052765.1">
    <property type="nucleotide sequence ID" value="NZ_CP059693.1"/>
</dbReference>
<organism evidence="3 4">
    <name type="scientific">Thalassomonas haliotis</name>
    <dbReference type="NCBI Taxonomy" id="485448"/>
    <lineage>
        <taxon>Bacteria</taxon>
        <taxon>Pseudomonadati</taxon>
        <taxon>Pseudomonadota</taxon>
        <taxon>Gammaproteobacteria</taxon>
        <taxon>Alteromonadales</taxon>
        <taxon>Colwelliaceae</taxon>
        <taxon>Thalassomonas</taxon>
    </lineage>
</organism>
<name>A0ABY7VFJ2_9GAMM</name>
<dbReference type="PANTHER" id="PTHR10199:SF100">
    <property type="entry name" value="THROMBOSPONDIN, ISOFORM A"/>
    <property type="match status" value="1"/>
</dbReference>
<evidence type="ECO:0000313" key="3">
    <source>
        <dbReference type="EMBL" id="WDE12483.1"/>
    </source>
</evidence>
<proteinExistence type="predicted"/>
<dbReference type="EMBL" id="CP059693">
    <property type="protein sequence ID" value="WDE12483.1"/>
    <property type="molecule type" value="Genomic_DNA"/>
</dbReference>
<feature type="domain" description="TSP C-terminal" evidence="2">
    <location>
        <begin position="24"/>
        <end position="230"/>
    </location>
</feature>
<dbReference type="Proteomes" id="UP001215231">
    <property type="component" value="Chromosome"/>
</dbReference>
<dbReference type="PANTHER" id="PTHR10199">
    <property type="entry name" value="THROMBOSPONDIN"/>
    <property type="match status" value="1"/>
</dbReference>
<keyword evidence="4" id="KW-1185">Reference proteome</keyword>
<evidence type="ECO:0000313" key="4">
    <source>
        <dbReference type="Proteomes" id="UP001215231"/>
    </source>
</evidence>
<feature type="chain" id="PRO_5046762318" evidence="1">
    <location>
        <begin position="27"/>
        <end position="256"/>
    </location>
</feature>